<dbReference type="PROSITE" id="PS00107">
    <property type="entry name" value="PROTEIN_KINASE_ATP"/>
    <property type="match status" value="1"/>
</dbReference>
<feature type="domain" description="Protein kinase" evidence="8">
    <location>
        <begin position="66"/>
        <end position="326"/>
    </location>
</feature>
<keyword evidence="3 6" id="KW-0547">Nucleotide-binding</keyword>
<dbReference type="InterPro" id="IPR000719">
    <property type="entry name" value="Prot_kinase_dom"/>
</dbReference>
<evidence type="ECO:0000256" key="2">
    <source>
        <dbReference type="ARBA" id="ARBA00022679"/>
    </source>
</evidence>
<evidence type="ECO:0000256" key="6">
    <source>
        <dbReference type="PROSITE-ProRule" id="PRU10141"/>
    </source>
</evidence>
<dbReference type="InterPro" id="IPR011009">
    <property type="entry name" value="Kinase-like_dom_sf"/>
</dbReference>
<protein>
    <recommendedName>
        <fullName evidence="8">Protein kinase domain-containing protein</fullName>
    </recommendedName>
</protein>
<dbReference type="InterPro" id="IPR050538">
    <property type="entry name" value="MAP_kinase_kinase_kinase"/>
</dbReference>
<evidence type="ECO:0000313" key="9">
    <source>
        <dbReference type="EMBL" id="CAG9328602.1"/>
    </source>
</evidence>
<keyword evidence="1 7" id="KW-0723">Serine/threonine-protein kinase</keyword>
<evidence type="ECO:0000256" key="5">
    <source>
        <dbReference type="ARBA" id="ARBA00022840"/>
    </source>
</evidence>
<organism evidence="9 10">
    <name type="scientific">Blepharisma stoltei</name>
    <dbReference type="NCBI Taxonomy" id="1481888"/>
    <lineage>
        <taxon>Eukaryota</taxon>
        <taxon>Sar</taxon>
        <taxon>Alveolata</taxon>
        <taxon>Ciliophora</taxon>
        <taxon>Postciliodesmatophora</taxon>
        <taxon>Heterotrichea</taxon>
        <taxon>Heterotrichida</taxon>
        <taxon>Blepharismidae</taxon>
        <taxon>Blepharisma</taxon>
    </lineage>
</organism>
<evidence type="ECO:0000256" key="1">
    <source>
        <dbReference type="ARBA" id="ARBA00022527"/>
    </source>
</evidence>
<reference evidence="9" key="1">
    <citation type="submission" date="2021-09" db="EMBL/GenBank/DDBJ databases">
        <authorList>
            <consortium name="AG Swart"/>
            <person name="Singh M."/>
            <person name="Singh A."/>
            <person name="Seah K."/>
            <person name="Emmerich C."/>
        </authorList>
    </citation>
    <scope>NUCLEOTIDE SEQUENCE</scope>
    <source>
        <strain evidence="9">ATCC30299</strain>
    </source>
</reference>
<evidence type="ECO:0000256" key="4">
    <source>
        <dbReference type="ARBA" id="ARBA00022777"/>
    </source>
</evidence>
<evidence type="ECO:0000256" key="3">
    <source>
        <dbReference type="ARBA" id="ARBA00022741"/>
    </source>
</evidence>
<evidence type="ECO:0000259" key="8">
    <source>
        <dbReference type="PROSITE" id="PS50011"/>
    </source>
</evidence>
<keyword evidence="4" id="KW-0418">Kinase</keyword>
<dbReference type="GO" id="GO:0005524">
    <property type="term" value="F:ATP binding"/>
    <property type="evidence" value="ECO:0007669"/>
    <property type="project" value="UniProtKB-UniRule"/>
</dbReference>
<dbReference type="GO" id="GO:0004674">
    <property type="term" value="F:protein serine/threonine kinase activity"/>
    <property type="evidence" value="ECO:0007669"/>
    <property type="project" value="UniProtKB-KW"/>
</dbReference>
<keyword evidence="5 6" id="KW-0067">ATP-binding</keyword>
<dbReference type="SMART" id="SM00220">
    <property type="entry name" value="S_TKc"/>
    <property type="match status" value="1"/>
</dbReference>
<feature type="binding site" evidence="6">
    <location>
        <position position="95"/>
    </location>
    <ligand>
        <name>ATP</name>
        <dbReference type="ChEBI" id="CHEBI:30616"/>
    </ligand>
</feature>
<sequence>MGHGCLSKGSVKIHEMVNRAATLNNSSPRPNDDLIRRKKSQLFLTDDSESTFVELSTPRTGRTIRWKRGEIIGEGAYAKVYQCMNIETGELLAVKHFKLTDDPNKIQKEFTLMKKEVSLLRQLDHPNIVQYYQTDLSPDMTSLNVVIEYVPGGTLKHLIQKYGILEDDVIKTFTRQLLKGLAYLHDNGVIHRDLKSANILISTNGTLKLTDFGSSRKFENSDLELTKSLKGSPYWMAPEVVLRRGHSYSADIWSLGCVLIEMASGKPPWSNYSKDAREVLKLIATNDVLPDMPKCERQLKNIIKQCIQREPLRRPTAKDLLKLSYFNDGKTNDSLTEQSSLSRNINVEIIEEQAEEYVS</sequence>
<dbReference type="PRINTS" id="PR00109">
    <property type="entry name" value="TYRKINASE"/>
</dbReference>
<dbReference type="PANTHER" id="PTHR48016">
    <property type="entry name" value="MAP KINASE KINASE KINASE SSK2-RELATED-RELATED"/>
    <property type="match status" value="1"/>
</dbReference>
<keyword evidence="2" id="KW-0808">Transferase</keyword>
<dbReference type="PROSITE" id="PS00108">
    <property type="entry name" value="PROTEIN_KINASE_ST"/>
    <property type="match status" value="1"/>
</dbReference>
<dbReference type="PROSITE" id="PS50011">
    <property type="entry name" value="PROTEIN_KINASE_DOM"/>
    <property type="match status" value="1"/>
</dbReference>
<evidence type="ECO:0000256" key="7">
    <source>
        <dbReference type="RuleBase" id="RU000304"/>
    </source>
</evidence>
<dbReference type="InterPro" id="IPR001245">
    <property type="entry name" value="Ser-Thr/Tyr_kinase_cat_dom"/>
</dbReference>
<dbReference type="AlphaFoldDB" id="A0AAU9JYV2"/>
<name>A0AAU9JYV2_9CILI</name>
<accession>A0AAU9JYV2</accession>
<gene>
    <name evidence="9" type="ORF">BSTOLATCC_MIC46598</name>
</gene>
<proteinExistence type="inferred from homology"/>
<comment type="similarity">
    <text evidence="7">Belongs to the protein kinase superfamily.</text>
</comment>
<dbReference type="InterPro" id="IPR017441">
    <property type="entry name" value="Protein_kinase_ATP_BS"/>
</dbReference>
<dbReference type="Gene3D" id="1.10.510.10">
    <property type="entry name" value="Transferase(Phosphotransferase) domain 1"/>
    <property type="match status" value="1"/>
</dbReference>
<keyword evidence="10" id="KW-1185">Reference proteome</keyword>
<dbReference type="SUPFAM" id="SSF56112">
    <property type="entry name" value="Protein kinase-like (PK-like)"/>
    <property type="match status" value="1"/>
</dbReference>
<comment type="caution">
    <text evidence="9">The sequence shown here is derived from an EMBL/GenBank/DDBJ whole genome shotgun (WGS) entry which is preliminary data.</text>
</comment>
<dbReference type="Pfam" id="PF00069">
    <property type="entry name" value="Pkinase"/>
    <property type="match status" value="1"/>
</dbReference>
<dbReference type="Proteomes" id="UP001162131">
    <property type="component" value="Unassembled WGS sequence"/>
</dbReference>
<dbReference type="CDD" id="cd06606">
    <property type="entry name" value="STKc_MAPKKK"/>
    <property type="match status" value="1"/>
</dbReference>
<dbReference type="InterPro" id="IPR008271">
    <property type="entry name" value="Ser/Thr_kinase_AS"/>
</dbReference>
<evidence type="ECO:0000313" key="10">
    <source>
        <dbReference type="Proteomes" id="UP001162131"/>
    </source>
</evidence>
<dbReference type="EMBL" id="CAJZBQ010000046">
    <property type="protein sequence ID" value="CAG9328602.1"/>
    <property type="molecule type" value="Genomic_DNA"/>
</dbReference>